<evidence type="ECO:0000313" key="2">
    <source>
        <dbReference type="Proteomes" id="UP001165405"/>
    </source>
</evidence>
<organism evidence="1 2">
    <name type="scientific">Antribacter soli</name>
    <dbReference type="NCBI Taxonomy" id="2910976"/>
    <lineage>
        <taxon>Bacteria</taxon>
        <taxon>Bacillati</taxon>
        <taxon>Actinomycetota</taxon>
        <taxon>Actinomycetes</taxon>
        <taxon>Micrococcales</taxon>
        <taxon>Promicromonosporaceae</taxon>
        <taxon>Antribacter</taxon>
    </lineage>
</organism>
<dbReference type="EMBL" id="JAKGSG010000020">
    <property type="protein sequence ID" value="MCF4120390.1"/>
    <property type="molecule type" value="Genomic_DNA"/>
</dbReference>
<gene>
    <name evidence="1" type="ORF">L1785_05305</name>
</gene>
<dbReference type="GO" id="GO:0004519">
    <property type="term" value="F:endonuclease activity"/>
    <property type="evidence" value="ECO:0007669"/>
    <property type="project" value="UniProtKB-KW"/>
</dbReference>
<dbReference type="Proteomes" id="UP001165405">
    <property type="component" value="Unassembled WGS sequence"/>
</dbReference>
<reference evidence="1" key="1">
    <citation type="submission" date="2022-01" db="EMBL/GenBank/DDBJ databases">
        <title>Antribacter sp. nov., isolated from Guizhou of China.</title>
        <authorList>
            <person name="Chengliang C."/>
            <person name="Ya Z."/>
        </authorList>
    </citation>
    <scope>NUCLEOTIDE SEQUENCE</scope>
    <source>
        <strain evidence="1">KLBMP 9083</strain>
    </source>
</reference>
<accession>A0AA41U6K2</accession>
<dbReference type="Pfam" id="PF04493">
    <property type="entry name" value="Endonuclease_5"/>
    <property type="match status" value="1"/>
</dbReference>
<comment type="caution">
    <text evidence="1">The sequence shown here is derived from an EMBL/GenBank/DDBJ whole genome shotgun (WGS) entry which is preliminary data.</text>
</comment>
<dbReference type="RefSeq" id="WP_236088160.1">
    <property type="nucleotide sequence ID" value="NZ_JAKGSG010000020.1"/>
</dbReference>
<keyword evidence="2" id="KW-1185">Reference proteome</keyword>
<name>A0AA41U6K2_9MICO</name>
<sequence length="171" mass="18095">MARFGAVDVHYPVEGGARAALVVAMEATFAEVVDERTVWLDEAAPYRPGRFYERELPPLRALLDGVEPLDLLVVDGYVDLDPAGRPGLGLHVHGAGMAPVVIGVAKTAFRAATHAVAVVRGTSARPLWVTAVGMSREDAAAQIAAMSGGARLPEALHRVDRLARGTLLPRS</sequence>
<keyword evidence="1" id="KW-0255">Endonuclease</keyword>
<keyword evidence="1" id="KW-0540">Nuclease</keyword>
<dbReference type="InterPro" id="IPR007581">
    <property type="entry name" value="Endonuclease-V"/>
</dbReference>
<dbReference type="Gene3D" id="3.30.2170.10">
    <property type="entry name" value="archaeoglobus fulgidus dsm 4304 superfamily"/>
    <property type="match status" value="1"/>
</dbReference>
<evidence type="ECO:0000313" key="1">
    <source>
        <dbReference type="EMBL" id="MCF4120390.1"/>
    </source>
</evidence>
<keyword evidence="1" id="KW-0378">Hydrolase</keyword>
<dbReference type="GO" id="GO:0006281">
    <property type="term" value="P:DNA repair"/>
    <property type="evidence" value="ECO:0007669"/>
    <property type="project" value="InterPro"/>
</dbReference>
<dbReference type="AlphaFoldDB" id="A0AA41U6K2"/>
<protein>
    <submittedName>
        <fullName evidence="1">Endonuclease V</fullName>
    </submittedName>
</protein>
<proteinExistence type="predicted"/>